<dbReference type="AlphaFoldDB" id="A0A1M6BNG9"/>
<evidence type="ECO:0000313" key="1">
    <source>
        <dbReference type="EMBL" id="SHI50275.1"/>
    </source>
</evidence>
<gene>
    <name evidence="1" type="ORF">SAMN02745725_00536</name>
</gene>
<proteinExistence type="predicted"/>
<reference evidence="1 2" key="1">
    <citation type="submission" date="2016-11" db="EMBL/GenBank/DDBJ databases">
        <authorList>
            <person name="Jaros S."/>
            <person name="Januszkiewicz K."/>
            <person name="Wedrychowicz H."/>
        </authorList>
    </citation>
    <scope>NUCLEOTIDE SEQUENCE [LARGE SCALE GENOMIC DNA]</scope>
    <source>
        <strain evidence="1 2">DSM 14809</strain>
    </source>
</reference>
<dbReference type="EMBL" id="FQYQ01000002">
    <property type="protein sequence ID" value="SHI50275.1"/>
    <property type="molecule type" value="Genomic_DNA"/>
</dbReference>
<protein>
    <recommendedName>
        <fullName evidence="3">DUF3847 domain-containing protein</fullName>
    </recommendedName>
</protein>
<organism evidence="1 2">
    <name type="scientific">Pseudobutyrivibrio xylanivorans DSM 14809</name>
    <dbReference type="NCBI Taxonomy" id="1123012"/>
    <lineage>
        <taxon>Bacteria</taxon>
        <taxon>Bacillati</taxon>
        <taxon>Bacillota</taxon>
        <taxon>Clostridia</taxon>
        <taxon>Lachnospirales</taxon>
        <taxon>Lachnospiraceae</taxon>
        <taxon>Pseudobutyrivibrio</taxon>
    </lineage>
</organism>
<accession>A0A1M6BNG9</accession>
<keyword evidence="2" id="KW-1185">Reference proteome</keyword>
<name>A0A1M6BNG9_PSEXY</name>
<evidence type="ECO:0008006" key="3">
    <source>
        <dbReference type="Google" id="ProtNLM"/>
    </source>
</evidence>
<sequence>MSDNENNVMTPEEKAAIQARHRMEQAENRDRASENKAKVKRHIDMGRILEKAFPASQHMTMEELEEYLTELFKLAS</sequence>
<evidence type="ECO:0000313" key="2">
    <source>
        <dbReference type="Proteomes" id="UP000184185"/>
    </source>
</evidence>
<dbReference type="RefSeq" id="WP_242939563.1">
    <property type="nucleotide sequence ID" value="NZ_FQYQ01000002.1"/>
</dbReference>
<dbReference type="Proteomes" id="UP000184185">
    <property type="component" value="Unassembled WGS sequence"/>
</dbReference>